<feature type="non-terminal residue" evidence="1">
    <location>
        <position position="1"/>
    </location>
</feature>
<evidence type="ECO:0000313" key="2">
    <source>
        <dbReference type="Proteomes" id="UP000824469"/>
    </source>
</evidence>
<dbReference type="Proteomes" id="UP000824469">
    <property type="component" value="Unassembled WGS sequence"/>
</dbReference>
<dbReference type="AlphaFoldDB" id="A0AA38GIW0"/>
<gene>
    <name evidence="1" type="ORF">KI387_004325</name>
</gene>
<evidence type="ECO:0000313" key="1">
    <source>
        <dbReference type="EMBL" id="KAH9324147.1"/>
    </source>
</evidence>
<sequence>HPKLCKLKLSNLGDAIHMDHGIYLHDSEDEKFASAKESVIESEQEKVWDEQ</sequence>
<comment type="caution">
    <text evidence="1">The sequence shown here is derived from an EMBL/GenBank/DDBJ whole genome shotgun (WGS) entry which is preliminary data.</text>
</comment>
<protein>
    <submittedName>
        <fullName evidence="1">Uncharacterized protein</fullName>
    </submittedName>
</protein>
<accession>A0AA38GIW0</accession>
<dbReference type="EMBL" id="JAHRHJ020000002">
    <property type="protein sequence ID" value="KAH9324147.1"/>
    <property type="molecule type" value="Genomic_DNA"/>
</dbReference>
<proteinExistence type="predicted"/>
<organism evidence="1 2">
    <name type="scientific">Taxus chinensis</name>
    <name type="common">Chinese yew</name>
    <name type="synonym">Taxus wallichiana var. chinensis</name>
    <dbReference type="NCBI Taxonomy" id="29808"/>
    <lineage>
        <taxon>Eukaryota</taxon>
        <taxon>Viridiplantae</taxon>
        <taxon>Streptophyta</taxon>
        <taxon>Embryophyta</taxon>
        <taxon>Tracheophyta</taxon>
        <taxon>Spermatophyta</taxon>
        <taxon>Pinopsida</taxon>
        <taxon>Pinidae</taxon>
        <taxon>Conifers II</taxon>
        <taxon>Cupressales</taxon>
        <taxon>Taxaceae</taxon>
        <taxon>Taxus</taxon>
    </lineage>
</organism>
<keyword evidence="2" id="KW-1185">Reference proteome</keyword>
<name>A0AA38GIW0_TAXCH</name>
<reference evidence="1 2" key="1">
    <citation type="journal article" date="2021" name="Nat. Plants">
        <title>The Taxus genome provides insights into paclitaxel biosynthesis.</title>
        <authorList>
            <person name="Xiong X."/>
            <person name="Gou J."/>
            <person name="Liao Q."/>
            <person name="Li Y."/>
            <person name="Zhou Q."/>
            <person name="Bi G."/>
            <person name="Li C."/>
            <person name="Du R."/>
            <person name="Wang X."/>
            <person name="Sun T."/>
            <person name="Guo L."/>
            <person name="Liang H."/>
            <person name="Lu P."/>
            <person name="Wu Y."/>
            <person name="Zhang Z."/>
            <person name="Ro D.K."/>
            <person name="Shang Y."/>
            <person name="Huang S."/>
            <person name="Yan J."/>
        </authorList>
    </citation>
    <scope>NUCLEOTIDE SEQUENCE [LARGE SCALE GENOMIC DNA]</scope>
    <source>
        <strain evidence="1">Ta-2019</strain>
    </source>
</reference>